<evidence type="ECO:0000256" key="1">
    <source>
        <dbReference type="ARBA" id="ARBA00004141"/>
    </source>
</evidence>
<organism evidence="6">
    <name type="scientific">bioreactor metagenome</name>
    <dbReference type="NCBI Taxonomy" id="1076179"/>
    <lineage>
        <taxon>unclassified sequences</taxon>
        <taxon>metagenomes</taxon>
        <taxon>ecological metagenomes</taxon>
    </lineage>
</organism>
<keyword evidence="4 5" id="KW-0472">Membrane</keyword>
<evidence type="ECO:0000256" key="3">
    <source>
        <dbReference type="ARBA" id="ARBA00022989"/>
    </source>
</evidence>
<dbReference type="GO" id="GO:0016020">
    <property type="term" value="C:membrane"/>
    <property type="evidence" value="ECO:0007669"/>
    <property type="project" value="UniProtKB-SubCell"/>
</dbReference>
<dbReference type="AlphaFoldDB" id="A0A645AB75"/>
<comment type="caution">
    <text evidence="6">The sequence shown here is derived from an EMBL/GenBank/DDBJ whole genome shotgun (WGS) entry which is preliminary data.</text>
</comment>
<evidence type="ECO:0000256" key="4">
    <source>
        <dbReference type="ARBA" id="ARBA00023136"/>
    </source>
</evidence>
<sequence>MLQPVSSVKFIKEGAYPRKSSLILGLSGAVGVFIAAFIVKSLPIDTLKWVVMAVLVYTGASMIAGAMKNLKKESEVVAE</sequence>
<keyword evidence="2 5" id="KW-0812">Transmembrane</keyword>
<dbReference type="Pfam" id="PF01925">
    <property type="entry name" value="TauE"/>
    <property type="match status" value="1"/>
</dbReference>
<dbReference type="EMBL" id="VSSQ01011483">
    <property type="protein sequence ID" value="MPM46934.1"/>
    <property type="molecule type" value="Genomic_DNA"/>
</dbReference>
<reference evidence="6" key="1">
    <citation type="submission" date="2019-08" db="EMBL/GenBank/DDBJ databases">
        <authorList>
            <person name="Kucharzyk K."/>
            <person name="Murdoch R.W."/>
            <person name="Higgins S."/>
            <person name="Loffler F."/>
        </authorList>
    </citation>
    <scope>NUCLEOTIDE SEQUENCE</scope>
</reference>
<proteinExistence type="predicted"/>
<feature type="transmembrane region" description="Helical" evidence="5">
    <location>
        <begin position="21"/>
        <end position="43"/>
    </location>
</feature>
<keyword evidence="3 5" id="KW-1133">Transmembrane helix</keyword>
<name>A0A645AB75_9ZZZZ</name>
<gene>
    <name evidence="6" type="ORF">SDC9_93641</name>
</gene>
<accession>A0A645AB75</accession>
<feature type="transmembrane region" description="Helical" evidence="5">
    <location>
        <begin position="49"/>
        <end position="67"/>
    </location>
</feature>
<protein>
    <submittedName>
        <fullName evidence="6">Uncharacterized protein</fullName>
    </submittedName>
</protein>
<evidence type="ECO:0000313" key="6">
    <source>
        <dbReference type="EMBL" id="MPM46934.1"/>
    </source>
</evidence>
<evidence type="ECO:0000256" key="5">
    <source>
        <dbReference type="SAM" id="Phobius"/>
    </source>
</evidence>
<evidence type="ECO:0000256" key="2">
    <source>
        <dbReference type="ARBA" id="ARBA00022692"/>
    </source>
</evidence>
<dbReference type="InterPro" id="IPR002781">
    <property type="entry name" value="TM_pro_TauE-like"/>
</dbReference>
<comment type="subcellular location">
    <subcellularLocation>
        <location evidence="1">Membrane</location>
        <topology evidence="1">Multi-pass membrane protein</topology>
    </subcellularLocation>
</comment>